<accession>X1B2Z4</accession>
<reference evidence="1" key="1">
    <citation type="journal article" date="2014" name="Front. Microbiol.">
        <title>High frequency of phylogenetically diverse reductive dehalogenase-homologous genes in deep subseafloor sedimentary metagenomes.</title>
        <authorList>
            <person name="Kawai M."/>
            <person name="Futagami T."/>
            <person name="Toyoda A."/>
            <person name="Takaki Y."/>
            <person name="Nishi S."/>
            <person name="Hori S."/>
            <person name="Arai W."/>
            <person name="Tsubouchi T."/>
            <person name="Morono Y."/>
            <person name="Uchiyama I."/>
            <person name="Ito T."/>
            <person name="Fujiyama A."/>
            <person name="Inagaki F."/>
            <person name="Takami H."/>
        </authorList>
    </citation>
    <scope>NUCLEOTIDE SEQUENCE</scope>
    <source>
        <strain evidence="1">Expedition CK06-06</strain>
    </source>
</reference>
<dbReference type="EMBL" id="BART01017511">
    <property type="protein sequence ID" value="GAG78598.1"/>
    <property type="molecule type" value="Genomic_DNA"/>
</dbReference>
<organism evidence="1">
    <name type="scientific">marine sediment metagenome</name>
    <dbReference type="NCBI Taxonomy" id="412755"/>
    <lineage>
        <taxon>unclassified sequences</taxon>
        <taxon>metagenomes</taxon>
        <taxon>ecological metagenomes</taxon>
    </lineage>
</organism>
<name>X1B2Z4_9ZZZZ</name>
<sequence length="93" mass="10803">MRRKIQYPFLFSLEQFKLIHTMKNLGVYNEIVEINASYSNNREIVKFQEEGQQGAGQVKWGKNQLADFHSDKGSITTELEAVLDEKLRTILVE</sequence>
<comment type="caution">
    <text evidence="1">The sequence shown here is derived from an EMBL/GenBank/DDBJ whole genome shotgun (WGS) entry which is preliminary data.</text>
</comment>
<evidence type="ECO:0000313" key="1">
    <source>
        <dbReference type="EMBL" id="GAG78598.1"/>
    </source>
</evidence>
<proteinExistence type="predicted"/>
<dbReference type="AlphaFoldDB" id="X1B2Z4"/>
<gene>
    <name evidence="1" type="ORF">S01H4_33307</name>
</gene>
<protein>
    <submittedName>
        <fullName evidence="1">Uncharacterized protein</fullName>
    </submittedName>
</protein>